<accession>A0AAV3UZ59</accession>
<organism evidence="1 2">
    <name type="scientific">Paraglaciecola chathamensis S18K6</name>
    <dbReference type="NCBI Taxonomy" id="1127672"/>
    <lineage>
        <taxon>Bacteria</taxon>
        <taxon>Pseudomonadati</taxon>
        <taxon>Pseudomonadota</taxon>
        <taxon>Gammaproteobacteria</taxon>
        <taxon>Alteromonadales</taxon>
        <taxon>Alteromonadaceae</taxon>
        <taxon>Paraglaciecola</taxon>
    </lineage>
</organism>
<dbReference type="AlphaFoldDB" id="A0AAV3UZ59"/>
<gene>
    <name evidence="1" type="ORF">GCHA_2083</name>
</gene>
<comment type="caution">
    <text evidence="1">The sequence shown here is derived from an EMBL/GenBank/DDBJ whole genome shotgun (WGS) entry which is preliminary data.</text>
</comment>
<reference evidence="1 2" key="1">
    <citation type="journal article" date="2017" name="Antonie Van Leeuwenhoek">
        <title>Rhizobium rhizosphaerae sp. nov., a novel species isolated from rice rhizosphere.</title>
        <authorList>
            <person name="Zhao J.J."/>
            <person name="Zhang J."/>
            <person name="Zhang R.J."/>
            <person name="Zhang C.W."/>
            <person name="Yin H.Q."/>
            <person name="Zhang X.X."/>
        </authorList>
    </citation>
    <scope>NUCLEOTIDE SEQUENCE [LARGE SCALE GENOMIC DNA]</scope>
    <source>
        <strain evidence="1 2">S18K6</strain>
    </source>
</reference>
<protein>
    <submittedName>
        <fullName evidence="1">Uncharacterized protein</fullName>
    </submittedName>
</protein>
<dbReference type="Proteomes" id="UP000006320">
    <property type="component" value="Unassembled WGS sequence"/>
</dbReference>
<dbReference type="EMBL" id="BAEM01000032">
    <property type="protein sequence ID" value="GAC10034.1"/>
    <property type="molecule type" value="Genomic_DNA"/>
</dbReference>
<evidence type="ECO:0000313" key="1">
    <source>
        <dbReference type="EMBL" id="GAC10034.1"/>
    </source>
</evidence>
<evidence type="ECO:0000313" key="2">
    <source>
        <dbReference type="Proteomes" id="UP000006320"/>
    </source>
</evidence>
<proteinExistence type="predicted"/>
<name>A0AAV3UZ59_9ALTE</name>
<sequence length="59" mass="7265">MYDSHERSQQIEAAFLFIKNSDSANEYFLFARLLLARRVYLYCNDQQQKSTRYRQSRFF</sequence>